<dbReference type="RefSeq" id="WP_233733352.1">
    <property type="nucleotide sequence ID" value="NZ_JAJVCN010000004.1"/>
</dbReference>
<evidence type="ECO:0000256" key="1">
    <source>
        <dbReference type="SAM" id="MobiDB-lite"/>
    </source>
</evidence>
<organism evidence="4 5">
    <name type="scientific">Kibdelosporangium philippinense</name>
    <dbReference type="NCBI Taxonomy" id="211113"/>
    <lineage>
        <taxon>Bacteria</taxon>
        <taxon>Bacillati</taxon>
        <taxon>Actinomycetota</taxon>
        <taxon>Actinomycetes</taxon>
        <taxon>Pseudonocardiales</taxon>
        <taxon>Pseudonocardiaceae</taxon>
        <taxon>Kibdelosporangium</taxon>
    </lineage>
</organism>
<dbReference type="InterPro" id="IPR002477">
    <property type="entry name" value="Peptidoglycan-bd-like"/>
</dbReference>
<keyword evidence="5" id="KW-1185">Reference proteome</keyword>
<dbReference type="InterPro" id="IPR036365">
    <property type="entry name" value="PGBD-like_sf"/>
</dbReference>
<gene>
    <name evidence="4" type="ORF">LWC34_50780</name>
</gene>
<keyword evidence="2" id="KW-0472">Membrane</keyword>
<sequence>MPGPFAANPKRVVLLIAVVAVVTGAGGWLVGTRVQSPADAAASHQPPPASLVTVPVERRTLKSTVVAQGTVAYGTPTPLQLTGTVGGVEGTQLITKAPTVGSTIKQGDVALEVSGRPVFVLTGFVPMYRKLGLDAKGDDVKQLQKALRSLGYSTPTSGTFDAATAAAMKCLYNKAGYDAQVEGDDPAKVTVPSGEILFLPKLPLRIDSVTSKAGAAATGQIGTVTDSNVVVQGTLPSVDAQLLHVGLGTTLHLPNGSEIPGKLDALGNEAAVQQPQAPPSSGTAQPDQQNNGPAATPLRFIANDPQALAPFSGQAIRITVEVATTGGDVLTVPVSAVVTNADGKARVRVETAPGSTRDVQVKLGLTATGAVQVTPEGGELNVGDRVVVGTS</sequence>
<comment type="caution">
    <text evidence="4">The sequence shown here is derived from an EMBL/GenBank/DDBJ whole genome shotgun (WGS) entry which is preliminary data.</text>
</comment>
<feature type="compositionally biased region" description="Polar residues" evidence="1">
    <location>
        <begin position="271"/>
        <end position="293"/>
    </location>
</feature>
<reference evidence="4 5" key="1">
    <citation type="submission" date="2021-12" db="EMBL/GenBank/DDBJ databases">
        <title>Genome sequence of Kibdelosporangium philippinense ATCC 49844.</title>
        <authorList>
            <person name="Fedorov E.A."/>
            <person name="Omeragic M."/>
            <person name="Shalygina K.F."/>
            <person name="Maclea K.S."/>
        </authorList>
    </citation>
    <scope>NUCLEOTIDE SEQUENCE [LARGE SCALE GENOMIC DNA]</scope>
    <source>
        <strain evidence="4 5">ATCC 49844</strain>
    </source>
</reference>
<dbReference type="Gene3D" id="2.40.420.20">
    <property type="match status" value="1"/>
</dbReference>
<dbReference type="Proteomes" id="UP001521150">
    <property type="component" value="Unassembled WGS sequence"/>
</dbReference>
<accession>A0ABS8ZUX1</accession>
<dbReference type="InterPro" id="IPR036366">
    <property type="entry name" value="PGBDSf"/>
</dbReference>
<feature type="domain" description="Peptidoglycan binding-like" evidence="3">
    <location>
        <begin position="137"/>
        <end position="169"/>
    </location>
</feature>
<evidence type="ECO:0000259" key="3">
    <source>
        <dbReference type="Pfam" id="PF01471"/>
    </source>
</evidence>
<evidence type="ECO:0000313" key="5">
    <source>
        <dbReference type="Proteomes" id="UP001521150"/>
    </source>
</evidence>
<protein>
    <submittedName>
        <fullName evidence="4">Peptidoglycan-binding protein</fullName>
    </submittedName>
</protein>
<feature type="region of interest" description="Disordered" evidence="1">
    <location>
        <begin position="270"/>
        <end position="296"/>
    </location>
</feature>
<keyword evidence="2" id="KW-1133">Transmembrane helix</keyword>
<evidence type="ECO:0000256" key="2">
    <source>
        <dbReference type="SAM" id="Phobius"/>
    </source>
</evidence>
<name>A0ABS8ZUX1_9PSEU</name>
<dbReference type="Gene3D" id="1.10.101.10">
    <property type="entry name" value="PGBD-like superfamily/PGBD"/>
    <property type="match status" value="1"/>
</dbReference>
<keyword evidence="2" id="KW-0812">Transmembrane</keyword>
<feature type="transmembrane region" description="Helical" evidence="2">
    <location>
        <begin position="12"/>
        <end position="31"/>
    </location>
</feature>
<dbReference type="SUPFAM" id="SSF47090">
    <property type="entry name" value="PGBD-like"/>
    <property type="match status" value="1"/>
</dbReference>
<dbReference type="EMBL" id="JAJVCN010000004">
    <property type="protein sequence ID" value="MCE7011038.1"/>
    <property type="molecule type" value="Genomic_DNA"/>
</dbReference>
<dbReference type="Pfam" id="PF01471">
    <property type="entry name" value="PG_binding_1"/>
    <property type="match status" value="1"/>
</dbReference>
<proteinExistence type="predicted"/>
<evidence type="ECO:0000313" key="4">
    <source>
        <dbReference type="EMBL" id="MCE7011038.1"/>
    </source>
</evidence>